<feature type="region of interest" description="Disordered" evidence="1">
    <location>
        <begin position="1"/>
        <end position="65"/>
    </location>
</feature>
<proteinExistence type="predicted"/>
<organism evidence="2 3">
    <name type="scientific">Bradyrhizobium erythrophlei</name>
    <dbReference type="NCBI Taxonomy" id="1437360"/>
    <lineage>
        <taxon>Bacteria</taxon>
        <taxon>Pseudomonadati</taxon>
        <taxon>Pseudomonadota</taxon>
        <taxon>Alphaproteobacteria</taxon>
        <taxon>Hyphomicrobiales</taxon>
        <taxon>Nitrobacteraceae</taxon>
        <taxon>Bradyrhizobium</taxon>
    </lineage>
</organism>
<accession>A0A1M5HGC0</accession>
<gene>
    <name evidence="2" type="ORF">SAMN05444169_0804</name>
</gene>
<dbReference type="Proteomes" id="UP000190675">
    <property type="component" value="Chromosome I"/>
</dbReference>
<name>A0A1M5HGC0_9BRAD</name>
<dbReference type="EMBL" id="LT670818">
    <property type="protein sequence ID" value="SHG14971.1"/>
    <property type="molecule type" value="Genomic_DNA"/>
</dbReference>
<dbReference type="AlphaFoldDB" id="A0A1M5HGC0"/>
<evidence type="ECO:0000313" key="3">
    <source>
        <dbReference type="Proteomes" id="UP000190675"/>
    </source>
</evidence>
<reference evidence="2 3" key="1">
    <citation type="submission" date="2016-11" db="EMBL/GenBank/DDBJ databases">
        <authorList>
            <person name="Jaros S."/>
            <person name="Januszkiewicz K."/>
            <person name="Wedrychowicz H."/>
        </authorList>
    </citation>
    <scope>NUCLEOTIDE SEQUENCE [LARGE SCALE GENOMIC DNA]</scope>
    <source>
        <strain evidence="2 3">GAS242</strain>
    </source>
</reference>
<sequence length="525" mass="58173">MGPTMQMPPQRRPATTSQRATVRAPAERDPSPSSEELARAAAQEEADRLETQKRESARLERERAEQEAAARELQRIEAERLAREHRERVQAHYSYVQDKWDLFQQLRHDAPPVLLALEKKYELEAFHKFLAAETPRILDRSAIDRFEAEINSQAKEAEAAFLAIKQSLESTSLFNNLRKLLGNAKLLELLRKCKVSVSAPELGSPGREAVASARKFLRRAWSGRLDLQAQGLFSVHRCAGKTIMHLGSSAFGSIFITLPQSLEPEAMAEAFLSEIKKASSKFIPQNGTLAVVDGDHQSINYQRIFQSNIVVRSVKDDCEGLAKNLHEMLGREPPNADNTALHFGVPASQGELNSVFKAGGADWDLWSDVAPLWANRAGRHGFDRTSSASSQQILDSLSTSKNVIIVVAHGDQRKIYLPAPPPEGSELSAEQIIARKAEISANKPVVYLFCCETAEISDLGSFSQVLLECGAAAVIAPQTKIDAERSVDFFESIVDRKTKSGDNSLTNLKEAKRSSKYSEMEIWLG</sequence>
<protein>
    <recommendedName>
        <fullName evidence="4">CHAT domain-containing protein</fullName>
    </recommendedName>
</protein>
<evidence type="ECO:0008006" key="4">
    <source>
        <dbReference type="Google" id="ProtNLM"/>
    </source>
</evidence>
<evidence type="ECO:0000256" key="1">
    <source>
        <dbReference type="SAM" id="MobiDB-lite"/>
    </source>
</evidence>
<dbReference type="RefSeq" id="WP_154073053.1">
    <property type="nucleotide sequence ID" value="NZ_LT670818.1"/>
</dbReference>
<evidence type="ECO:0000313" key="2">
    <source>
        <dbReference type="EMBL" id="SHG14971.1"/>
    </source>
</evidence>
<feature type="compositionally biased region" description="Basic and acidic residues" evidence="1">
    <location>
        <begin position="45"/>
        <end position="65"/>
    </location>
</feature>